<dbReference type="NCBIfam" id="NF041121">
    <property type="entry name" value="SAV_2336_NTERM"/>
    <property type="match status" value="1"/>
</dbReference>
<feature type="compositionally biased region" description="Low complexity" evidence="1">
    <location>
        <begin position="39"/>
        <end position="54"/>
    </location>
</feature>
<evidence type="ECO:0000259" key="3">
    <source>
        <dbReference type="Pfam" id="PF25000"/>
    </source>
</evidence>
<feature type="compositionally biased region" description="Basic and acidic residues" evidence="1">
    <location>
        <begin position="637"/>
        <end position="652"/>
    </location>
</feature>
<feature type="compositionally biased region" description="Pro residues" evidence="1">
    <location>
        <begin position="86"/>
        <end position="113"/>
    </location>
</feature>
<dbReference type="InterPro" id="IPR011990">
    <property type="entry name" value="TPR-like_helical_dom_sf"/>
</dbReference>
<dbReference type="InterPro" id="IPR056681">
    <property type="entry name" value="DUF7779"/>
</dbReference>
<gene>
    <name evidence="4" type="primary">fxsT</name>
    <name evidence="4" type="ORF">OG367_04870</name>
</gene>
<reference evidence="4" key="1">
    <citation type="submission" date="2022-10" db="EMBL/GenBank/DDBJ databases">
        <title>The complete genomes of actinobacterial strains from the NBC collection.</title>
        <authorList>
            <person name="Joergensen T.S."/>
            <person name="Alvarez Arevalo M."/>
            <person name="Sterndorff E.B."/>
            <person name="Faurdal D."/>
            <person name="Vuksanovic O."/>
            <person name="Mourched A.-S."/>
            <person name="Charusanti P."/>
            <person name="Shaw S."/>
            <person name="Blin K."/>
            <person name="Weber T."/>
        </authorList>
    </citation>
    <scope>NUCLEOTIDE SEQUENCE</scope>
    <source>
        <strain evidence="4">NBC_01436</strain>
    </source>
</reference>
<feature type="domain" description="NB-ARC" evidence="2">
    <location>
        <begin position="677"/>
        <end position="834"/>
    </location>
</feature>
<dbReference type="PANTHER" id="PTHR46082">
    <property type="entry name" value="ATP/GTP-BINDING PROTEIN-RELATED"/>
    <property type="match status" value="1"/>
</dbReference>
<evidence type="ECO:0000259" key="2">
    <source>
        <dbReference type="Pfam" id="PF00931"/>
    </source>
</evidence>
<dbReference type="Pfam" id="PF13424">
    <property type="entry name" value="TPR_12"/>
    <property type="match status" value="1"/>
</dbReference>
<evidence type="ECO:0000256" key="1">
    <source>
        <dbReference type="SAM" id="MobiDB-lite"/>
    </source>
</evidence>
<protein>
    <submittedName>
        <fullName evidence="4">FxSxx-COOH system tetratricopeptide repeat protein</fullName>
    </submittedName>
</protein>
<dbReference type="Gene3D" id="1.25.40.10">
    <property type="entry name" value="Tetratricopeptide repeat domain"/>
    <property type="match status" value="2"/>
</dbReference>
<feature type="compositionally biased region" description="Low complexity" evidence="1">
    <location>
        <begin position="626"/>
        <end position="635"/>
    </location>
</feature>
<feature type="compositionally biased region" description="Basic and acidic residues" evidence="1">
    <location>
        <begin position="1"/>
        <end position="10"/>
    </location>
</feature>
<dbReference type="InterPro" id="IPR047738">
    <property type="entry name" value="SAV_2336-like_N"/>
</dbReference>
<dbReference type="InterPro" id="IPR053137">
    <property type="entry name" value="NLR-like"/>
</dbReference>
<dbReference type="PANTHER" id="PTHR46082:SF6">
    <property type="entry name" value="AAA+ ATPASE DOMAIN-CONTAINING PROTEIN-RELATED"/>
    <property type="match status" value="1"/>
</dbReference>
<dbReference type="Gene3D" id="3.40.50.300">
    <property type="entry name" value="P-loop containing nucleotide triphosphate hydrolases"/>
    <property type="match status" value="1"/>
</dbReference>
<dbReference type="NCBIfam" id="NF040586">
    <property type="entry name" value="FxSxx_TPR"/>
    <property type="match status" value="1"/>
</dbReference>
<feature type="region of interest" description="Disordered" evidence="1">
    <location>
        <begin position="1"/>
        <end position="159"/>
    </location>
</feature>
<dbReference type="SUPFAM" id="SSF48452">
    <property type="entry name" value="TPR-like"/>
    <property type="match status" value="2"/>
</dbReference>
<feature type="compositionally biased region" description="Basic and acidic residues" evidence="1">
    <location>
        <begin position="67"/>
        <end position="76"/>
    </location>
</feature>
<sequence>MNGLPRERAPDPASVPADSPDPTTGDRHEDDSPYDPGGADWTELADAAWLAAARLEARRTPGPAPDHPSHAGRHPDTSGPATSGPGQPPPAGPPPAGGPDPLPGPVPGTPSDPAPDTVPGVSALPGPPAYEREIRTVQERTRTGPDRLPGPRPRAARTAPPRLARSLRGLGRRVPTGGRSTLDEESTAEHGLTDRLWVPYFLPDRERAFDLVLLVDGAPTMPPWGATVRQIADEAARSGAFRDVRTVGVTLPAGAGEPALRWPGGRDGDPAELLDGRSSRLFLVVTDGLAHGWAGPGADRLLERLTSGGPTALVHLLPPYLRHRSSLFPFRAQLDAGGFGAPNRRFRFRPPLGAHDPVRPLPEPDDDTVPVPVLSVRAGSFRAWADLVTGERGVRRTLPVVLAGAMAKGASAPGLRTPVVDGPRAAAAAVRRFRSLASPLARQLAVLLALAPMDFAVIDELRDLALPDAGPEHLAEVMMGGLIDWDTGAEGGPDFADDVREALLATSTRTQLARTVGLLAELRTGQGHGARLRAALHDPVRTALPGAEPGARPWLRIELAVLRALAGPYAGRAARVATRLVGSGGGPPARPGEIGAEPMKNAANWAKLPPDSVVSPGGPVPPTTPPAADTSAPADNTARRAREQMEVKPPEARVVRSGQPRIMGNVPPKNPNFTGRESLLAAVERQLTEDETTAVLPHALHGLGGVGKSQIAVEYVYRHSGEYNVIWWIPAEQESLILAALAELAAGLGLEVGPQANTAVPAVREALRTGKPFDNWLLVFDNAEDIEAVRSYFPNGGPGKIIVTSRNREWERVATPLSVDVFDREESISLLQRRARGLSTHDAGRLAEALGDLPLAVEQAGAWHAATGMPVDEYLQLLDERRPEILEMAPSPDYPLPVAAVWDISLGRLSAENPAARQLLQICACMAPEPIPLNMLRGGRNVQITPELDRVLRDPLLLARATRELSKLSLVRLDHKAGTLQMHRLMQNVIVARLDPEERETMRNAAHLLLTTAKPGLPASPEQWPAYLGLLPHVIASDAVDSADGWVRDLVFDMVTFLYYWGAHEAGADLTRRAWEAWSEQSAEDDLHVIRITKMLAFYLQHLGRIPEAAALSEQAMEVSRSAPIPEEELIDSMLQMAGSLRHRGDFHAARELSAEAFERSNDLYGPEDPTALSAAHSYGVSLRVNGDFRQAKEIDEETARQRQLLYGPTSGLTLNTLSALAVDTREAGDFPGARVLQESTYQTYRTHFGPTNAATIRAALNLAICRRRAGFLEGAAELVEDILERFTNRYGAEYPETLGAALAAVVDRRIAGRLEDSRRLGRQILDRYREIFGEHHPYTLCAMVNVAATLRAMGEVEEAERLDTVAGTRLRADLGERHVYTLAAALGRANDHYARLDFAGALEVDSATLPLLTEVAGEDHPFTLVCVANLSLDQRGLGRPEEADRLNARAVEGLTRVLGDQHPWRTSARLHQRIEYDATVIPL</sequence>
<evidence type="ECO:0000313" key="4">
    <source>
        <dbReference type="EMBL" id="WUX35602.1"/>
    </source>
</evidence>
<feature type="region of interest" description="Disordered" evidence="1">
    <location>
        <begin position="606"/>
        <end position="652"/>
    </location>
</feature>
<dbReference type="Pfam" id="PF25000">
    <property type="entry name" value="DUF7779"/>
    <property type="match status" value="1"/>
</dbReference>
<dbReference type="Pfam" id="PF13374">
    <property type="entry name" value="TPR_10"/>
    <property type="match status" value="3"/>
</dbReference>
<feature type="domain" description="DUF7779" evidence="3">
    <location>
        <begin position="912"/>
        <end position="998"/>
    </location>
</feature>
<accession>A0ABZ1ZD90</accession>
<evidence type="ECO:0000313" key="5">
    <source>
        <dbReference type="Proteomes" id="UP001431926"/>
    </source>
</evidence>
<feature type="compositionally biased region" description="Basic and acidic residues" evidence="1">
    <location>
        <begin position="130"/>
        <end position="145"/>
    </location>
</feature>
<dbReference type="SUPFAM" id="SSF52540">
    <property type="entry name" value="P-loop containing nucleoside triphosphate hydrolases"/>
    <property type="match status" value="1"/>
</dbReference>
<proteinExistence type="predicted"/>
<dbReference type="Proteomes" id="UP001431926">
    <property type="component" value="Chromosome"/>
</dbReference>
<name>A0ABZ1ZD90_STRAQ</name>
<dbReference type="InterPro" id="IPR002182">
    <property type="entry name" value="NB-ARC"/>
</dbReference>
<dbReference type="RefSeq" id="WP_329354769.1">
    <property type="nucleotide sequence ID" value="NZ_CP109490.1"/>
</dbReference>
<keyword evidence="5" id="KW-1185">Reference proteome</keyword>
<feature type="compositionally biased region" description="Low complexity" evidence="1">
    <location>
        <begin position="11"/>
        <end position="22"/>
    </location>
</feature>
<dbReference type="EMBL" id="CP109491">
    <property type="protein sequence ID" value="WUX35602.1"/>
    <property type="molecule type" value="Genomic_DNA"/>
</dbReference>
<dbReference type="Pfam" id="PF00931">
    <property type="entry name" value="NB-ARC"/>
    <property type="match status" value="1"/>
</dbReference>
<dbReference type="InterPro" id="IPR027417">
    <property type="entry name" value="P-loop_NTPase"/>
</dbReference>
<organism evidence="4 5">
    <name type="scientific">Streptomyces anulatus</name>
    <name type="common">Streptomyces chrysomallus</name>
    <dbReference type="NCBI Taxonomy" id="1892"/>
    <lineage>
        <taxon>Bacteria</taxon>
        <taxon>Bacillati</taxon>
        <taxon>Actinomycetota</taxon>
        <taxon>Actinomycetes</taxon>
        <taxon>Kitasatosporales</taxon>
        <taxon>Streptomycetaceae</taxon>
        <taxon>Streptomyces</taxon>
    </lineage>
</organism>